<evidence type="ECO:0000313" key="2">
    <source>
        <dbReference type="EMBL" id="CAI4009383.1"/>
    </source>
</evidence>
<keyword evidence="4" id="KW-1185">Reference proteome</keyword>
<sequence>MGDPAVKNWLTQDCVLVRFMDDPALLHWKLILLCHQGDEVTVATPDRDVQDTTLLVGDTYTEVKRMSMGRLPGGVRERDTYLPKHSPDGDFSADEIRTLVRLAERARQARHDRRRASRLPGGAPAREKNPEEAAVVDDDSLHIVVYSSGGSHIGDEVDVPSAASQVIFGGRTFHMFSLGGEEVLTRAVKGDEIAALQRSLKGVVAKSQKREDQDVRILPAVPDMEEIEYDDFPLAGPRTIMRDMRQLRRLSMDFIQHHESWLKKSGVRHSDRSVHEHAAICRSLNYLVCYDQLNAGGLACAESMNRRRTLIEHAHQGRPDTPSYEGAEEFLGVRDAADGSLIDPALQQHAARRQAAKAEILKQTRLAAEERKHLRSEPNPKGGGKGGKGAAAKGGWSPQDTGGADDTVLGVQQFSNAAKARFGDLLPLPLPVDESFQGEVSHLRSRRAKQRVSKRRVLMDRVRDSVSAINHLAGFVDSTKWPSEPLNLAQREALHRVRGAHFQRAPPPFAESEQAALRQLLRGKASGVYEATDSPGQLASYVRDQLSLPFGQGEPADLAEMLPEREKRFLDGFEEHMLLSPEEIAGEQEKGFDKDMYMDPQIASNPKAYHAFIGDLVRCNLLYFTTTPRSQVGIFMVSKKSGKQRLIIDARRTNRLFREPPTTVLGSVETWSRIEVARGSSSMSSELFVAQEDVKDFFYRLKITRKLGEYFSLPVVDGKLLEKELGYLPEEYAHLQDVSAAPIYPCMKVLPMGFAWSFHLAHEAHCELARRVLPEVPQLRDRFATPVLGSDPMRGHNPTAMLIYADNNNHIGLDRAAVLKDQERVIGVLHSYGLDTHEETEGVSLAESLGVRINGVSGAIQPTAKRDWRLDRSLAALIARPYITGEQLQVIVGHITVRSLLHRGLMGILRHSYTFIEQCYKQKVRLWKSVANEIWLFRALMPLGTADVFAEWDPQPLCTDACLSGYAVMEGDHTSAELAVIGRQDERWRFKLDGGQRRAPREIALEHADPLHDPNTVLPSVDGRVEQTLVSDRNFPEVPHSFMACERWKKVWNSRIWHQEPVHIIEARSVLGAVKHRCRDRRRHGKRILVLNDNMGVILAIQKGRCHNFNLMHIVRRISAHLLATGVRLAVRWVPSELNVADEDSRRWEPARLPKAVHRAAPEESGEVVHQGGGTEGQWARLRAVIKSVAEKRRKAQERQRKYEKRLRATHGHGERSLLEMGSVKKAQRLDYAKRLEQFYLFVAHYQLPVSDEKELDEALCDYADFLYLDGNGHDAGEKLKAALEFERPEASRHGDLKLPRFRRAMKGWRKMAPSQTRLPMIEFIKGAISAVMLDRGWKEMALYNEVSFSTYARPGELIRVQVADVVSRNKDYDHDVIILSPFERQEGSKTGIYDEVLILDDLRMTCLGPLVVELAKEKERKYGADCPLWGFNSSQYLKVWRACVRSLDVENLAQSPYQNRHGGASRDHLLRLRSVPAIQRRGRWAADASARIYDKPGRLQQAINSVSDKYMKLGEEMRVHFATYFRGGKVQLPVALRRAVLQNFKD</sequence>
<dbReference type="InterPro" id="IPR011010">
    <property type="entry name" value="DNA_brk_join_enz"/>
</dbReference>
<proteinExistence type="predicted"/>
<organism evidence="2">
    <name type="scientific">Cladocopium goreaui</name>
    <dbReference type="NCBI Taxonomy" id="2562237"/>
    <lineage>
        <taxon>Eukaryota</taxon>
        <taxon>Sar</taxon>
        <taxon>Alveolata</taxon>
        <taxon>Dinophyceae</taxon>
        <taxon>Suessiales</taxon>
        <taxon>Symbiodiniaceae</taxon>
        <taxon>Cladocopium</taxon>
    </lineage>
</organism>
<accession>A0A9P1DFZ3</accession>
<dbReference type="OrthoDB" id="441689at2759"/>
<dbReference type="EMBL" id="CAMXCT020004513">
    <property type="protein sequence ID" value="CAL1162758.1"/>
    <property type="molecule type" value="Genomic_DNA"/>
</dbReference>
<evidence type="ECO:0000313" key="4">
    <source>
        <dbReference type="Proteomes" id="UP001152797"/>
    </source>
</evidence>
<protein>
    <submittedName>
        <fullName evidence="2">Uncharacterized protein</fullName>
    </submittedName>
</protein>
<dbReference type="Proteomes" id="UP001152797">
    <property type="component" value="Unassembled WGS sequence"/>
</dbReference>
<feature type="region of interest" description="Disordered" evidence="1">
    <location>
        <begin position="369"/>
        <end position="407"/>
    </location>
</feature>
<feature type="region of interest" description="Disordered" evidence="1">
    <location>
        <begin position="107"/>
        <end position="133"/>
    </location>
</feature>
<reference evidence="2" key="1">
    <citation type="submission" date="2022-10" db="EMBL/GenBank/DDBJ databases">
        <authorList>
            <person name="Chen Y."/>
            <person name="Dougan E. K."/>
            <person name="Chan C."/>
            <person name="Rhodes N."/>
            <person name="Thang M."/>
        </authorList>
    </citation>
    <scope>NUCLEOTIDE SEQUENCE</scope>
</reference>
<comment type="caution">
    <text evidence="2">The sequence shown here is derived from an EMBL/GenBank/DDBJ whole genome shotgun (WGS) entry which is preliminary data.</text>
</comment>
<reference evidence="3 4" key="2">
    <citation type="submission" date="2024-05" db="EMBL/GenBank/DDBJ databases">
        <authorList>
            <person name="Chen Y."/>
            <person name="Shah S."/>
            <person name="Dougan E. K."/>
            <person name="Thang M."/>
            <person name="Chan C."/>
        </authorList>
    </citation>
    <scope>NUCLEOTIDE SEQUENCE [LARGE SCALE GENOMIC DNA]</scope>
</reference>
<evidence type="ECO:0000256" key="1">
    <source>
        <dbReference type="SAM" id="MobiDB-lite"/>
    </source>
</evidence>
<feature type="compositionally biased region" description="Basic and acidic residues" evidence="1">
    <location>
        <begin position="369"/>
        <end position="378"/>
    </location>
</feature>
<dbReference type="EMBL" id="CAMXCT030004513">
    <property type="protein sequence ID" value="CAL4796695.1"/>
    <property type="molecule type" value="Genomic_DNA"/>
</dbReference>
<evidence type="ECO:0000313" key="3">
    <source>
        <dbReference type="EMBL" id="CAL4796695.1"/>
    </source>
</evidence>
<gene>
    <name evidence="2" type="ORF">C1SCF055_LOCUS34748</name>
</gene>
<dbReference type="GO" id="GO:0003677">
    <property type="term" value="F:DNA binding"/>
    <property type="evidence" value="ECO:0007669"/>
    <property type="project" value="InterPro"/>
</dbReference>
<name>A0A9P1DFZ3_9DINO</name>
<dbReference type="SUPFAM" id="SSF56349">
    <property type="entry name" value="DNA breaking-rejoining enzymes"/>
    <property type="match status" value="1"/>
</dbReference>
<dbReference type="EMBL" id="CAMXCT010004513">
    <property type="protein sequence ID" value="CAI4009383.1"/>
    <property type="molecule type" value="Genomic_DNA"/>
</dbReference>